<gene>
    <name evidence="1" type="ORF">HCR_16360</name>
</gene>
<evidence type="ECO:0000313" key="2">
    <source>
        <dbReference type="Proteomes" id="UP001321445"/>
    </source>
</evidence>
<proteinExistence type="predicted"/>
<dbReference type="EMBL" id="AP027370">
    <property type="protein sequence ID" value="BDY13324.1"/>
    <property type="molecule type" value="Genomic_DNA"/>
</dbReference>
<dbReference type="Gene3D" id="3.30.300.250">
    <property type="match status" value="1"/>
</dbReference>
<evidence type="ECO:0000313" key="1">
    <source>
        <dbReference type="EMBL" id="BDY13324.1"/>
    </source>
</evidence>
<name>A0ABN6WW42_9BACT</name>
<accession>A0ABN6WW42</accession>
<reference evidence="1 2" key="1">
    <citation type="submission" date="2023-03" db="EMBL/GenBank/DDBJ databases">
        <title>Description of Hydrogenimonas sp. ISO32.</title>
        <authorList>
            <person name="Mino S."/>
            <person name="Fukazawa S."/>
            <person name="Sawabe T."/>
        </authorList>
    </citation>
    <scope>NUCLEOTIDE SEQUENCE [LARGE SCALE GENOMIC DNA]</scope>
    <source>
        <strain evidence="1 2">ISO32</strain>
    </source>
</reference>
<organism evidence="1 2">
    <name type="scientific">Hydrogenimonas cancrithermarum</name>
    <dbReference type="NCBI Taxonomy" id="2993563"/>
    <lineage>
        <taxon>Bacteria</taxon>
        <taxon>Pseudomonadati</taxon>
        <taxon>Campylobacterota</taxon>
        <taxon>Epsilonproteobacteria</taxon>
        <taxon>Campylobacterales</taxon>
        <taxon>Hydrogenimonadaceae</taxon>
        <taxon>Hydrogenimonas</taxon>
    </lineage>
</organism>
<sequence length="131" mass="14810">MTLFLLLSTFTFADEMAEKIRLQNQSVVKAAAEAMSKELPKRVDPHTQLIGIKADGEKLIYTFEIDAAPKNDEAIVKEGKERMRKNVTAGVCNTSRRFLESGITIAYHYVSAATTRELFRFDVDKTACNYR</sequence>
<protein>
    <submittedName>
        <fullName evidence="1">Uncharacterized protein</fullName>
    </submittedName>
</protein>
<dbReference type="Proteomes" id="UP001321445">
    <property type="component" value="Chromosome"/>
</dbReference>
<keyword evidence="2" id="KW-1185">Reference proteome</keyword>